<evidence type="ECO:0000313" key="2">
    <source>
        <dbReference type="Proteomes" id="UP001054945"/>
    </source>
</evidence>
<dbReference type="EMBL" id="BPLR01006730">
    <property type="protein sequence ID" value="GIY12004.1"/>
    <property type="molecule type" value="Genomic_DNA"/>
</dbReference>
<name>A0AAV4QRV1_CAEEX</name>
<protein>
    <submittedName>
        <fullName evidence="1">Uncharacterized protein</fullName>
    </submittedName>
</protein>
<comment type="caution">
    <text evidence="1">The sequence shown here is derived from an EMBL/GenBank/DDBJ whole genome shotgun (WGS) entry which is preliminary data.</text>
</comment>
<dbReference type="AlphaFoldDB" id="A0AAV4QRV1"/>
<sequence>MTSSHSFRVPLISTSNLEVTFLPHPQSPSSKSSIPQPPLKMMTHLSSYLPLTKMIKIPKLLEKSLKTMFPS</sequence>
<dbReference type="Proteomes" id="UP001054945">
    <property type="component" value="Unassembled WGS sequence"/>
</dbReference>
<reference evidence="1 2" key="1">
    <citation type="submission" date="2021-06" db="EMBL/GenBank/DDBJ databases">
        <title>Caerostris extrusa draft genome.</title>
        <authorList>
            <person name="Kono N."/>
            <person name="Arakawa K."/>
        </authorList>
    </citation>
    <scope>NUCLEOTIDE SEQUENCE [LARGE SCALE GENOMIC DNA]</scope>
</reference>
<evidence type="ECO:0000313" key="1">
    <source>
        <dbReference type="EMBL" id="GIY12004.1"/>
    </source>
</evidence>
<gene>
    <name evidence="1" type="ORF">CEXT_353631</name>
</gene>
<organism evidence="1 2">
    <name type="scientific">Caerostris extrusa</name>
    <name type="common">Bark spider</name>
    <name type="synonym">Caerostris bankana</name>
    <dbReference type="NCBI Taxonomy" id="172846"/>
    <lineage>
        <taxon>Eukaryota</taxon>
        <taxon>Metazoa</taxon>
        <taxon>Ecdysozoa</taxon>
        <taxon>Arthropoda</taxon>
        <taxon>Chelicerata</taxon>
        <taxon>Arachnida</taxon>
        <taxon>Araneae</taxon>
        <taxon>Araneomorphae</taxon>
        <taxon>Entelegynae</taxon>
        <taxon>Araneoidea</taxon>
        <taxon>Araneidae</taxon>
        <taxon>Caerostris</taxon>
    </lineage>
</organism>
<proteinExistence type="predicted"/>
<keyword evidence="2" id="KW-1185">Reference proteome</keyword>
<accession>A0AAV4QRV1</accession>